<evidence type="ECO:0000313" key="1">
    <source>
        <dbReference type="EMBL" id="GFO43273.1"/>
    </source>
</evidence>
<accession>A0AAV4DGD9</accession>
<gene>
    <name evidence="1" type="ORF">PoB_006977800</name>
</gene>
<reference evidence="1 2" key="1">
    <citation type="journal article" date="2021" name="Elife">
        <title>Chloroplast acquisition without the gene transfer in kleptoplastic sea slugs, Plakobranchus ocellatus.</title>
        <authorList>
            <person name="Maeda T."/>
            <person name="Takahashi S."/>
            <person name="Yoshida T."/>
            <person name="Shimamura S."/>
            <person name="Takaki Y."/>
            <person name="Nagai Y."/>
            <person name="Toyoda A."/>
            <person name="Suzuki Y."/>
            <person name="Arimoto A."/>
            <person name="Ishii H."/>
            <person name="Satoh N."/>
            <person name="Nishiyama T."/>
            <person name="Hasebe M."/>
            <person name="Maruyama T."/>
            <person name="Minagawa J."/>
            <person name="Obokata J."/>
            <person name="Shigenobu S."/>
        </authorList>
    </citation>
    <scope>NUCLEOTIDE SEQUENCE [LARGE SCALE GENOMIC DNA]</scope>
</reference>
<dbReference type="Proteomes" id="UP000735302">
    <property type="component" value="Unassembled WGS sequence"/>
</dbReference>
<name>A0AAV4DGD9_9GAST</name>
<evidence type="ECO:0000313" key="2">
    <source>
        <dbReference type="Proteomes" id="UP000735302"/>
    </source>
</evidence>
<protein>
    <submittedName>
        <fullName evidence="1">Uncharacterized protein</fullName>
    </submittedName>
</protein>
<comment type="caution">
    <text evidence="1">The sequence shown here is derived from an EMBL/GenBank/DDBJ whole genome shotgun (WGS) entry which is preliminary data.</text>
</comment>
<sequence length="187" mass="20993">MAEKSLCENSHFRSSGAKSSCENSRLRTSAAKILIKDLHVRILVFGPLQQRSSCENSRLRTSAAKILMSEFSSPDLCSKDPHVRVLVSGPLQQRSSLNSSVLFQEYVERDQRVVSPSSKVVRSRLSSDINAWEDTAAEISNIQARHPMKIMAMIFGPNYRAKYIYFDKTKLESSKVLATKSKATLDH</sequence>
<organism evidence="1 2">
    <name type="scientific">Plakobranchus ocellatus</name>
    <dbReference type="NCBI Taxonomy" id="259542"/>
    <lineage>
        <taxon>Eukaryota</taxon>
        <taxon>Metazoa</taxon>
        <taxon>Spiralia</taxon>
        <taxon>Lophotrochozoa</taxon>
        <taxon>Mollusca</taxon>
        <taxon>Gastropoda</taxon>
        <taxon>Heterobranchia</taxon>
        <taxon>Euthyneura</taxon>
        <taxon>Panpulmonata</taxon>
        <taxon>Sacoglossa</taxon>
        <taxon>Placobranchoidea</taxon>
        <taxon>Plakobranchidae</taxon>
        <taxon>Plakobranchus</taxon>
    </lineage>
</organism>
<keyword evidence="2" id="KW-1185">Reference proteome</keyword>
<dbReference type="EMBL" id="BLXT01007857">
    <property type="protein sequence ID" value="GFO43273.1"/>
    <property type="molecule type" value="Genomic_DNA"/>
</dbReference>
<dbReference type="AlphaFoldDB" id="A0AAV4DGD9"/>
<proteinExistence type="predicted"/>